<keyword evidence="2" id="KW-1185">Reference proteome</keyword>
<proteinExistence type="predicted"/>
<evidence type="ECO:0000313" key="2">
    <source>
        <dbReference type="Proteomes" id="UP001177021"/>
    </source>
</evidence>
<dbReference type="Proteomes" id="UP001177021">
    <property type="component" value="Unassembled WGS sequence"/>
</dbReference>
<organism evidence="1 2">
    <name type="scientific">Trifolium pratense</name>
    <name type="common">Red clover</name>
    <dbReference type="NCBI Taxonomy" id="57577"/>
    <lineage>
        <taxon>Eukaryota</taxon>
        <taxon>Viridiplantae</taxon>
        <taxon>Streptophyta</taxon>
        <taxon>Embryophyta</taxon>
        <taxon>Tracheophyta</taxon>
        <taxon>Spermatophyta</taxon>
        <taxon>Magnoliopsida</taxon>
        <taxon>eudicotyledons</taxon>
        <taxon>Gunneridae</taxon>
        <taxon>Pentapetalae</taxon>
        <taxon>rosids</taxon>
        <taxon>fabids</taxon>
        <taxon>Fabales</taxon>
        <taxon>Fabaceae</taxon>
        <taxon>Papilionoideae</taxon>
        <taxon>50 kb inversion clade</taxon>
        <taxon>NPAAA clade</taxon>
        <taxon>Hologalegina</taxon>
        <taxon>IRL clade</taxon>
        <taxon>Trifolieae</taxon>
        <taxon>Trifolium</taxon>
    </lineage>
</organism>
<comment type="caution">
    <text evidence="1">The sequence shown here is derived from an EMBL/GenBank/DDBJ whole genome shotgun (WGS) entry which is preliminary data.</text>
</comment>
<sequence length="438" mass="50058">MYTKSMGNSLIFIVFFIIVSITPSYGYDPLDPFGNITITWDFLSDNEDTIDVKVSIHNFQLFRHVEEPGWKLGWTWRGHEVILAMFGAEAMEQGNCTLFRGQDKPHCCKKEPVIIDLMPGAPYNMQSANCCKGGVLTSLTQDVTKHVASFQMNYMKSSTSISGSNFSMPENFTLGLPGYSCAKPFEVPPTKFTKNGHRWLQVLETWNVTCTYSPFLTSYTPKCCVSFSAFYHSDIVPCPLCSCNCQGQPRADCIDSYKTSVLKLPQANDAEPVVRCSHHMCPIRVHWHVKQSYREYWRVKITITNLNIIKNYSQWNLVVLHPNLRNLTQVFSFNYQPLPTYGNFNDTGIFWGLKYYNDLLLAHGEDGNVQTELLLNKDQGEFTFKEGWTFPRKISFNGDECVMPSPDHYPRLPNSSHIATKSHLLCLFLMLLLTILFL</sequence>
<gene>
    <name evidence="1" type="ORF">MILVUS5_LOCUS17387</name>
</gene>
<protein>
    <submittedName>
        <fullName evidence="1">Uncharacterized protein</fullName>
    </submittedName>
</protein>
<accession>A0ACB0JY03</accession>
<evidence type="ECO:0000313" key="1">
    <source>
        <dbReference type="EMBL" id="CAJ2649212.1"/>
    </source>
</evidence>
<reference evidence="1" key="1">
    <citation type="submission" date="2023-10" db="EMBL/GenBank/DDBJ databases">
        <authorList>
            <person name="Rodriguez Cubillos JULIANA M."/>
            <person name="De Vega J."/>
        </authorList>
    </citation>
    <scope>NUCLEOTIDE SEQUENCE</scope>
</reference>
<dbReference type="EMBL" id="CASHSV030000109">
    <property type="protein sequence ID" value="CAJ2649212.1"/>
    <property type="molecule type" value="Genomic_DNA"/>
</dbReference>
<name>A0ACB0JY03_TRIPR</name>